<reference evidence="2" key="1">
    <citation type="submission" date="2020-01" db="EMBL/GenBank/DDBJ databases">
        <authorList>
            <consortium name="DOE Joint Genome Institute"/>
            <person name="Haridas S."/>
            <person name="Albert R."/>
            <person name="Binder M."/>
            <person name="Bloem J."/>
            <person name="Labutti K."/>
            <person name="Salamov A."/>
            <person name="Andreopoulos B."/>
            <person name="Baker S.E."/>
            <person name="Barry K."/>
            <person name="Bills G."/>
            <person name="Bluhm B.H."/>
            <person name="Cannon C."/>
            <person name="Castanera R."/>
            <person name="Culley D.E."/>
            <person name="Daum C."/>
            <person name="Ezra D."/>
            <person name="Gonzalez J.B."/>
            <person name="Henrissat B."/>
            <person name="Kuo A."/>
            <person name="Liang C."/>
            <person name="Lipzen A."/>
            <person name="Lutzoni F."/>
            <person name="Magnuson J."/>
            <person name="Mondo S."/>
            <person name="Nolan M."/>
            <person name="Ohm R."/>
            <person name="Pangilinan J."/>
            <person name="Park H.-J."/>
            <person name="Ramirez L."/>
            <person name="Alfaro M."/>
            <person name="Sun H."/>
            <person name="Tritt A."/>
            <person name="Yoshinaga Y."/>
            <person name="Zwiers L.-H."/>
            <person name="Turgeon B.G."/>
            <person name="Goodwin S.B."/>
            <person name="Spatafora J.W."/>
            <person name="Crous P.W."/>
            <person name="Grigoriev I.V."/>
        </authorList>
    </citation>
    <scope>NUCLEOTIDE SEQUENCE</scope>
    <source>
        <strain evidence="2">IPT5</strain>
    </source>
</reference>
<organism evidence="2 3">
    <name type="scientific">Plenodomus tracheiphilus IPT5</name>
    <dbReference type="NCBI Taxonomy" id="1408161"/>
    <lineage>
        <taxon>Eukaryota</taxon>
        <taxon>Fungi</taxon>
        <taxon>Dikarya</taxon>
        <taxon>Ascomycota</taxon>
        <taxon>Pezizomycotina</taxon>
        <taxon>Dothideomycetes</taxon>
        <taxon>Pleosporomycetidae</taxon>
        <taxon>Pleosporales</taxon>
        <taxon>Pleosporineae</taxon>
        <taxon>Leptosphaeriaceae</taxon>
        <taxon>Plenodomus</taxon>
    </lineage>
</organism>
<evidence type="ECO:0000313" key="3">
    <source>
        <dbReference type="Proteomes" id="UP000799423"/>
    </source>
</evidence>
<feature type="compositionally biased region" description="Polar residues" evidence="1">
    <location>
        <begin position="407"/>
        <end position="423"/>
    </location>
</feature>
<feature type="compositionally biased region" description="Polar residues" evidence="1">
    <location>
        <begin position="107"/>
        <end position="127"/>
    </location>
</feature>
<dbReference type="OrthoDB" id="3932801at2759"/>
<feature type="region of interest" description="Disordered" evidence="1">
    <location>
        <begin position="107"/>
        <end position="145"/>
    </location>
</feature>
<evidence type="ECO:0000313" key="2">
    <source>
        <dbReference type="EMBL" id="KAF2844734.1"/>
    </source>
</evidence>
<feature type="compositionally biased region" description="Basic and acidic residues" evidence="1">
    <location>
        <begin position="318"/>
        <end position="331"/>
    </location>
</feature>
<proteinExistence type="predicted"/>
<dbReference type="Proteomes" id="UP000799423">
    <property type="component" value="Unassembled WGS sequence"/>
</dbReference>
<name>A0A6A7APT0_9PLEO</name>
<protein>
    <submittedName>
        <fullName evidence="2">Uncharacterized protein</fullName>
    </submittedName>
</protein>
<dbReference type="EMBL" id="MU006365">
    <property type="protein sequence ID" value="KAF2844734.1"/>
    <property type="molecule type" value="Genomic_DNA"/>
</dbReference>
<evidence type="ECO:0000256" key="1">
    <source>
        <dbReference type="SAM" id="MobiDB-lite"/>
    </source>
</evidence>
<feature type="region of interest" description="Disordered" evidence="1">
    <location>
        <begin position="407"/>
        <end position="429"/>
    </location>
</feature>
<accession>A0A6A7APT0</accession>
<gene>
    <name evidence="2" type="ORF">T440DRAFT_512026</name>
</gene>
<keyword evidence="3" id="KW-1185">Reference proteome</keyword>
<dbReference type="AlphaFoldDB" id="A0A6A7APT0"/>
<sequence length="642" mass="70889">MGVICAAICISCKQMRRRGKVLAYGLSAKAKHPLPLANAPFLLQTTSASRKRSLVLADTFCLSQTLPSLADTLCLSQTLPSLADTLCLSQTLPSSCRQPLPLASAPLFSQTPSASRKRSLLSQTPSASRRRSLRLTDTPCVSQTPSASRKRSLLLADTLCLSQTLSALANAAMTLPSTFVFPSPGEFVDFVVPEATNDIKQNYAQNKLQQRLQHLLSCKPQSKKVPLDPDVETRLDEIMDMNLISGYESWWSNLNQKEQLSGPDQDIVLLVEAFGDKEFAWRFSQYPNIDRLYKQPLDYGKLITFVMRRDRAAKYHIKQDHTSVSKTREDQLGGATQSLDPQSACKGPVNGRVNVVGDLSVVQKAPQRKRPNVGESHEGKRICLASGQRGTPEFNGTMSAKDAISTPISVPNQEPCMSTSPEQSAGVETPAPIGRRSTVHSLMSVPQAPTIEDVSPNFEYLVQTGSAEELMRSDGSALDRHTITHVYHVREDNITQTPGILDDSNPWSDPNYTLDERNCELFDLAPIGVEKLDGTGDSIVTYRLGGIEAIKCIGEDANSVNDGKMCYINMALCELPFETLAETIKQSDMWKSEKPEISTRTSCLTLRFRRRVIDPYCDLDCIVPTKMVPQVQGIQRRDNHAR</sequence>
<feature type="region of interest" description="Disordered" evidence="1">
    <location>
        <begin position="318"/>
        <end position="348"/>
    </location>
</feature>